<evidence type="ECO:0000313" key="3">
    <source>
        <dbReference type="Proteomes" id="UP000239649"/>
    </source>
</evidence>
<comment type="caution">
    <text evidence="2">The sequence shown here is derived from an EMBL/GenBank/DDBJ whole genome shotgun (WGS) entry which is preliminary data.</text>
</comment>
<evidence type="ECO:0000313" key="2">
    <source>
        <dbReference type="EMBL" id="PSC75566.1"/>
    </source>
</evidence>
<dbReference type="OrthoDB" id="10022521at2759"/>
<dbReference type="EMBL" id="LHPF02000002">
    <property type="protein sequence ID" value="PSC75566.1"/>
    <property type="molecule type" value="Genomic_DNA"/>
</dbReference>
<name>A0A2P6VN89_9CHLO</name>
<dbReference type="Proteomes" id="UP000239649">
    <property type="component" value="Unassembled WGS sequence"/>
</dbReference>
<reference evidence="2 3" key="1">
    <citation type="journal article" date="2018" name="Plant J.">
        <title>Genome sequences of Chlorella sorokiniana UTEX 1602 and Micractinium conductrix SAG 241.80: implications to maltose excretion by a green alga.</title>
        <authorList>
            <person name="Arriola M.B."/>
            <person name="Velmurugan N."/>
            <person name="Zhang Y."/>
            <person name="Plunkett M.H."/>
            <person name="Hondzo H."/>
            <person name="Barney B.M."/>
        </authorList>
    </citation>
    <scope>NUCLEOTIDE SEQUENCE [LARGE SCALE GENOMIC DNA]</scope>
    <source>
        <strain evidence="2 3">SAG 241.80</strain>
    </source>
</reference>
<dbReference type="AlphaFoldDB" id="A0A2P6VN89"/>
<protein>
    <submittedName>
        <fullName evidence="2">Uncharacterized protein</fullName>
    </submittedName>
</protein>
<dbReference type="Gene3D" id="3.40.50.1820">
    <property type="entry name" value="alpha/beta hydrolase"/>
    <property type="match status" value="1"/>
</dbReference>
<sequence length="526" mass="57179">MAPSCSRRGTPPALAALLLSLGAALSTLAGVHAALKIDSGTDINRGDLMSPLRGELMNRKFYYEVPHDPVGVLVMAHGCVHDAADFWPPGATCEECSGLPEEVAHTKQALARGYAVLAIDSKNRDFNNRCFSYGEDKWGFKYILENWTREKGLDKLPIFALGVSAGASFVLKLPKITRINGIISEVLGVQQESFTTPALLEETYPPTVFLDMQRDSSMTQRIAESVTVLRTLGVPAACIPVDSRPVRHSFFSDRSEFITPELSRQIVNGLREIGMLDYQGFVTSDPRYTTQPWRDQLLEILPTLRPETGAMQGLASDAAMISEQMNLAFASHEIISDHPTACLAWLEGQGSRGIDVYMQELRIKGRLSALDPSRQAHPDMQDDKALKEAAKQVGEQLAVTRDDRDNWGDIYASYVAWLKAHPAANVTFPAWRASKESGRFRYDEDDAAQDPVAAAELAKTTAAEAEAAEQMARQAAAAVRAPGTGLEAREVAKAARVAAERARARADAVAALAVAEAQANAQAATR</sequence>
<evidence type="ECO:0000256" key="1">
    <source>
        <dbReference type="SAM" id="SignalP"/>
    </source>
</evidence>
<keyword evidence="3" id="KW-1185">Reference proteome</keyword>
<feature type="signal peptide" evidence="1">
    <location>
        <begin position="1"/>
        <end position="33"/>
    </location>
</feature>
<feature type="chain" id="PRO_5015107231" evidence="1">
    <location>
        <begin position="34"/>
        <end position="526"/>
    </location>
</feature>
<keyword evidence="1" id="KW-0732">Signal</keyword>
<dbReference type="PANTHER" id="PTHR35128:SF1">
    <property type="entry name" value="SECRETION-REGULATING GUANINE NUCLEOTIDE EXCHANGE FACTOR"/>
    <property type="match status" value="1"/>
</dbReference>
<gene>
    <name evidence="2" type="ORF">C2E20_1341</name>
</gene>
<dbReference type="SUPFAM" id="SSF53474">
    <property type="entry name" value="alpha/beta-Hydrolases"/>
    <property type="match status" value="1"/>
</dbReference>
<dbReference type="PANTHER" id="PTHR35128">
    <property type="entry name" value="SECRETION-REGULATING GUANINE NUCLEOTIDE EXCHANGE FACTOR"/>
    <property type="match status" value="1"/>
</dbReference>
<organism evidence="2 3">
    <name type="scientific">Micractinium conductrix</name>
    <dbReference type="NCBI Taxonomy" id="554055"/>
    <lineage>
        <taxon>Eukaryota</taxon>
        <taxon>Viridiplantae</taxon>
        <taxon>Chlorophyta</taxon>
        <taxon>core chlorophytes</taxon>
        <taxon>Trebouxiophyceae</taxon>
        <taxon>Chlorellales</taxon>
        <taxon>Chlorellaceae</taxon>
        <taxon>Chlorella clade</taxon>
        <taxon>Micractinium</taxon>
    </lineage>
</organism>
<dbReference type="STRING" id="554055.A0A2P6VN89"/>
<dbReference type="InterPro" id="IPR029058">
    <property type="entry name" value="AB_hydrolase_fold"/>
</dbReference>
<proteinExistence type="predicted"/>
<accession>A0A2P6VN89</accession>